<evidence type="ECO:0000259" key="6">
    <source>
        <dbReference type="Pfam" id="PF00135"/>
    </source>
</evidence>
<feature type="signal peptide" evidence="5">
    <location>
        <begin position="1"/>
        <end position="23"/>
    </location>
</feature>
<keyword evidence="8" id="KW-1185">Reference proteome</keyword>
<protein>
    <recommendedName>
        <fullName evidence="6">Carboxylesterase type B domain-containing protein</fullName>
    </recommendedName>
</protein>
<organism evidence="7 8">
    <name type="scientific">Orchesella dallaii</name>
    <dbReference type="NCBI Taxonomy" id="48710"/>
    <lineage>
        <taxon>Eukaryota</taxon>
        <taxon>Metazoa</taxon>
        <taxon>Ecdysozoa</taxon>
        <taxon>Arthropoda</taxon>
        <taxon>Hexapoda</taxon>
        <taxon>Collembola</taxon>
        <taxon>Entomobryomorpha</taxon>
        <taxon>Entomobryoidea</taxon>
        <taxon>Orchesellidae</taxon>
        <taxon>Orchesellinae</taxon>
        <taxon>Orchesella</taxon>
    </lineage>
</organism>
<evidence type="ECO:0000313" key="7">
    <source>
        <dbReference type="EMBL" id="CAL8121638.1"/>
    </source>
</evidence>
<gene>
    <name evidence="7" type="ORF">ODALV1_LOCUS19473</name>
</gene>
<dbReference type="Proteomes" id="UP001642540">
    <property type="component" value="Unassembled WGS sequence"/>
</dbReference>
<evidence type="ECO:0000256" key="2">
    <source>
        <dbReference type="ARBA" id="ARBA00022487"/>
    </source>
</evidence>
<proteinExistence type="inferred from homology"/>
<keyword evidence="3" id="KW-0378">Hydrolase</keyword>
<comment type="similarity">
    <text evidence="1">Belongs to the type-B carboxylesterase/lipase family.</text>
</comment>
<dbReference type="Gene3D" id="3.40.50.1820">
    <property type="entry name" value="alpha/beta hydrolase"/>
    <property type="match status" value="1"/>
</dbReference>
<keyword evidence="4" id="KW-0325">Glycoprotein</keyword>
<feature type="chain" id="PRO_5045784487" description="Carboxylesterase type B domain-containing protein" evidence="5">
    <location>
        <begin position="24"/>
        <end position="603"/>
    </location>
</feature>
<evidence type="ECO:0000256" key="1">
    <source>
        <dbReference type="ARBA" id="ARBA00005964"/>
    </source>
</evidence>
<reference evidence="7 8" key="1">
    <citation type="submission" date="2024-08" db="EMBL/GenBank/DDBJ databases">
        <authorList>
            <person name="Cucini C."/>
            <person name="Frati F."/>
        </authorList>
    </citation>
    <scope>NUCLEOTIDE SEQUENCE [LARGE SCALE GENOMIC DNA]</scope>
</reference>
<dbReference type="InterPro" id="IPR029058">
    <property type="entry name" value="AB_hydrolase_fold"/>
</dbReference>
<sequence length="603" mass="68350">MFRYNKNLLVLALFFSLHTVTLQSESTLNIVTLSNGNRLTGISLTSTHTERSYVEFRGIPFAKPPIGAELRFQPPAAFDEKWGPDPRDATEYGNVCPQLDPWYNPDEVEGGSWDELRVLGDEDCLYANVATPDLNPDNLLPVLVWIHGGNFQTESGNEYGAGKLMDYDIVMVTFNYRLGPFGFLNLEDGNIQGNMGLKDQSILLKWVQDNIKSFGGDPDKVTLGGANAGAVSVHLHMLSEYSKGLFHQAIIQSGTAISPWAIMKEPNERAEKLAKHLKCGNDTTVEKCLSDLDAVKIIQKMPKLAEWYIDPLTPFAPSLEKSGDSKFLSRNPFTLLTEDEYWAKNIPVVIGVNSHEGLLHALDIGNSGMLRRVFNLEWYGAAPISLYYKKTAMDPRMVSEAVRAFYFPVIEEERINGSLPLVDRDYHFSNLTNLYSDRHFFVPLHHSAITMGKHNKLYLYWFDYVSGQTIHGLYGYNSSQISGPSHYDQLQYMFVTPFFNETKGEENLEFEKNFLNGLYKFINDGSPLYNDWTHVTEEMVEGTVPLIYNRIGKSSDAPNLVHPFLDRVQFWSGQFIMEYYKGGFVDELMEQGEKMANSEKDEL</sequence>
<evidence type="ECO:0000313" key="8">
    <source>
        <dbReference type="Proteomes" id="UP001642540"/>
    </source>
</evidence>
<dbReference type="Pfam" id="PF00135">
    <property type="entry name" value="COesterase"/>
    <property type="match status" value="1"/>
</dbReference>
<evidence type="ECO:0000256" key="3">
    <source>
        <dbReference type="ARBA" id="ARBA00022801"/>
    </source>
</evidence>
<dbReference type="PANTHER" id="PTHR43142:SF1">
    <property type="entry name" value="CARBOXYLIC ESTER HYDROLASE"/>
    <property type="match status" value="1"/>
</dbReference>
<evidence type="ECO:0000256" key="5">
    <source>
        <dbReference type="SAM" id="SignalP"/>
    </source>
</evidence>
<keyword evidence="2" id="KW-0719">Serine esterase</keyword>
<accession>A0ABP1R705</accession>
<feature type="domain" description="Carboxylesterase type B" evidence="6">
    <location>
        <begin position="29"/>
        <end position="537"/>
    </location>
</feature>
<dbReference type="InterPro" id="IPR002018">
    <property type="entry name" value="CarbesteraseB"/>
</dbReference>
<evidence type="ECO:0000256" key="4">
    <source>
        <dbReference type="ARBA" id="ARBA00023180"/>
    </source>
</evidence>
<name>A0ABP1R705_9HEXA</name>
<dbReference type="EMBL" id="CAXLJM020000066">
    <property type="protein sequence ID" value="CAL8121638.1"/>
    <property type="molecule type" value="Genomic_DNA"/>
</dbReference>
<dbReference type="SUPFAM" id="SSF53474">
    <property type="entry name" value="alpha/beta-Hydrolases"/>
    <property type="match status" value="1"/>
</dbReference>
<dbReference type="PANTHER" id="PTHR43142">
    <property type="entry name" value="CARBOXYLIC ESTER HYDROLASE"/>
    <property type="match status" value="1"/>
</dbReference>
<keyword evidence="5" id="KW-0732">Signal</keyword>
<comment type="caution">
    <text evidence="7">The sequence shown here is derived from an EMBL/GenBank/DDBJ whole genome shotgun (WGS) entry which is preliminary data.</text>
</comment>